<sequence length="253" mass="28581">MFRVFVILFVFLYSFCAQAQSLTYLAISSQAEPFQIIAQPNKGIVTDILAQAVQNLDITFTEQAYPFMRYVRMMHTDHYPLWISYGSPAWQGDSEISIQSRHLSKVKLFDVTHVLVIKADRDFNFYSIEALFGKTVITLNGFSYPGLDEYVATGEIDTLAVRSHESALRAIDNSRGIAFIAMKTRALYTISEAGLDREKFKLIDFSSIIPPYPIHLSYSSTVTEKTKLSIDKAIAELKGSGKVDQIIKFYQGI</sequence>
<reference evidence="2 3" key="1">
    <citation type="submission" date="2019-07" db="EMBL/GenBank/DDBJ databases">
        <title>Shewanella sp. YLB-06 whole genomic sequence.</title>
        <authorList>
            <person name="Yu L."/>
        </authorList>
    </citation>
    <scope>NUCLEOTIDE SEQUENCE [LARGE SCALE GENOMIC DNA]</scope>
    <source>
        <strain evidence="2 3">YLB-06</strain>
    </source>
</reference>
<evidence type="ECO:0000256" key="1">
    <source>
        <dbReference type="SAM" id="SignalP"/>
    </source>
</evidence>
<accession>A0ABX5X0E2</accession>
<feature type="chain" id="PRO_5046404822" description="Solute-binding protein family 3/N-terminal domain-containing protein" evidence="1">
    <location>
        <begin position="20"/>
        <end position="253"/>
    </location>
</feature>
<proteinExistence type="predicted"/>
<feature type="signal peptide" evidence="1">
    <location>
        <begin position="1"/>
        <end position="19"/>
    </location>
</feature>
<dbReference type="SUPFAM" id="SSF53850">
    <property type="entry name" value="Periplasmic binding protein-like II"/>
    <property type="match status" value="1"/>
</dbReference>
<keyword evidence="3" id="KW-1185">Reference proteome</keyword>
<gene>
    <name evidence="2" type="ORF">FM037_16230</name>
</gene>
<evidence type="ECO:0008006" key="4">
    <source>
        <dbReference type="Google" id="ProtNLM"/>
    </source>
</evidence>
<evidence type="ECO:0000313" key="3">
    <source>
        <dbReference type="Proteomes" id="UP000315947"/>
    </source>
</evidence>
<dbReference type="Proteomes" id="UP000315947">
    <property type="component" value="Chromosome"/>
</dbReference>
<evidence type="ECO:0000313" key="2">
    <source>
        <dbReference type="EMBL" id="QDO84468.1"/>
    </source>
</evidence>
<keyword evidence="1" id="KW-0732">Signal</keyword>
<dbReference type="Gene3D" id="3.40.190.10">
    <property type="entry name" value="Periplasmic binding protein-like II"/>
    <property type="match status" value="2"/>
</dbReference>
<organism evidence="2 3">
    <name type="scientific">Shewanella psychropiezotolerans</name>
    <dbReference type="NCBI Taxonomy" id="2593655"/>
    <lineage>
        <taxon>Bacteria</taxon>
        <taxon>Pseudomonadati</taxon>
        <taxon>Pseudomonadota</taxon>
        <taxon>Gammaproteobacteria</taxon>
        <taxon>Alteromonadales</taxon>
        <taxon>Shewanellaceae</taxon>
        <taxon>Shewanella</taxon>
    </lineage>
</organism>
<dbReference type="RefSeq" id="WP_144046827.1">
    <property type="nucleotide sequence ID" value="NZ_CP041614.1"/>
</dbReference>
<protein>
    <recommendedName>
        <fullName evidence="4">Solute-binding protein family 3/N-terminal domain-containing protein</fullName>
    </recommendedName>
</protein>
<dbReference type="EMBL" id="CP041614">
    <property type="protein sequence ID" value="QDO84468.1"/>
    <property type="molecule type" value="Genomic_DNA"/>
</dbReference>
<name>A0ABX5X0E2_9GAMM</name>